<sequence length="365" mass="42215">MKYLIVQDWQSTHGNHAGMVHMCEMLKEKWPEEYEIFVKDSPKSSKPISGNWLKRKLIGKYRYYKGMYYKKHTCLQNYLSLCQPMFEKLKEGDEVFLLEYLLPDEPQYSLAMYIRKKFPFVRIYALSHLTKSYFEQSIVKKTPNIVYEWSKPIDVMLTLGTSLTQYFIEKNVPASKLSTGFHYVDSDYYHAPSMPKVIGDRLTIISMGMMQRDYSLLVDVVRKCTDVNWVICRGLKKVDDLFKDIPNVELKGFLPENELRDLMGEADLSLNIMDDTVGSNVITTSLAMGLGLIVTDVGSIRDYCDEQNAAFCKNETQSIVDAINYLCTHKDKVGGMKQHSLVLSQKLHIENVHKWFNALKAQRAN</sequence>
<dbReference type="AlphaFoldDB" id="A0A9R1C7P7"/>
<name>A0A9R1C7P7_9BACT</name>
<comment type="caution">
    <text evidence="1">The sequence shown here is derived from an EMBL/GenBank/DDBJ whole genome shotgun (WGS) entry which is preliminary data.</text>
</comment>
<dbReference type="RefSeq" id="WP_223929533.1">
    <property type="nucleotide sequence ID" value="NZ_BPTU01000003.1"/>
</dbReference>
<dbReference type="EMBL" id="BPUB01000001">
    <property type="protein sequence ID" value="GJG57530.1"/>
    <property type="molecule type" value="Genomic_DNA"/>
</dbReference>
<dbReference type="Gene3D" id="3.40.50.2000">
    <property type="entry name" value="Glycogen Phosphorylase B"/>
    <property type="match status" value="1"/>
</dbReference>
<proteinExistence type="predicted"/>
<dbReference type="Proteomes" id="UP000825483">
    <property type="component" value="Unassembled WGS sequence"/>
</dbReference>
<dbReference type="Pfam" id="PF13692">
    <property type="entry name" value="Glyco_trans_1_4"/>
    <property type="match status" value="1"/>
</dbReference>
<gene>
    <name evidence="1" type="ORF">PRLR5076_03810</name>
</gene>
<evidence type="ECO:0000313" key="1">
    <source>
        <dbReference type="EMBL" id="GJG57530.1"/>
    </source>
</evidence>
<protein>
    <recommendedName>
        <fullName evidence="3">Glycosyltransferase</fullName>
    </recommendedName>
</protein>
<dbReference type="GeneID" id="72468436"/>
<reference evidence="1" key="1">
    <citation type="journal article" date="2022" name="Int. J. Syst. Evol. Microbiol.">
        <title>Prevotella lacticifex sp. nov., isolated from the rumen of cows.</title>
        <authorList>
            <person name="Shinkai T."/>
            <person name="Ikeyama N."/>
            <person name="Kumagai M."/>
            <person name="Ohmori H."/>
            <person name="Sakamoto M."/>
            <person name="Ohkuma M."/>
            <person name="Mitsumori M."/>
        </authorList>
    </citation>
    <scope>NUCLEOTIDE SEQUENCE</scope>
    <source>
        <strain evidence="1">R5076</strain>
    </source>
</reference>
<evidence type="ECO:0008006" key="3">
    <source>
        <dbReference type="Google" id="ProtNLM"/>
    </source>
</evidence>
<dbReference type="SUPFAM" id="SSF53756">
    <property type="entry name" value="UDP-Glycosyltransferase/glycogen phosphorylase"/>
    <property type="match status" value="1"/>
</dbReference>
<keyword evidence="2" id="KW-1185">Reference proteome</keyword>
<evidence type="ECO:0000313" key="2">
    <source>
        <dbReference type="Proteomes" id="UP000825483"/>
    </source>
</evidence>
<accession>A0A9R1C7P7</accession>
<organism evidence="1 2">
    <name type="scientific">Prevotella lacticifex</name>
    <dbReference type="NCBI Taxonomy" id="2854755"/>
    <lineage>
        <taxon>Bacteria</taxon>
        <taxon>Pseudomonadati</taxon>
        <taxon>Bacteroidota</taxon>
        <taxon>Bacteroidia</taxon>
        <taxon>Bacteroidales</taxon>
        <taxon>Prevotellaceae</taxon>
        <taxon>Prevotella</taxon>
    </lineage>
</organism>